<keyword evidence="1 9" id="KW-0004">4Fe-4S</keyword>
<dbReference type="NCBIfam" id="TIGR00276">
    <property type="entry name" value="tRNA epoxyqueuosine(34) reductase QueG"/>
    <property type="match status" value="1"/>
</dbReference>
<dbReference type="PANTHER" id="PTHR30002:SF4">
    <property type="entry name" value="EPOXYQUEUOSINE REDUCTASE"/>
    <property type="match status" value="1"/>
</dbReference>
<evidence type="ECO:0000259" key="10">
    <source>
        <dbReference type="PROSITE" id="PS51379"/>
    </source>
</evidence>
<dbReference type="InterPro" id="IPR017896">
    <property type="entry name" value="4Fe4S_Fe-S-bd"/>
</dbReference>
<feature type="binding site" evidence="9">
    <location>
        <position position="186"/>
    </location>
    <ligand>
        <name>[4Fe-4S] cluster</name>
        <dbReference type="ChEBI" id="CHEBI:49883"/>
        <label>1</label>
    </ligand>
</feature>
<feature type="binding site" evidence="9">
    <location>
        <position position="196"/>
    </location>
    <ligand>
        <name>[4Fe-4S] cluster</name>
        <dbReference type="ChEBI" id="CHEBI:49883"/>
        <label>2</label>
    </ligand>
</feature>
<accession>A0ABR6KKX8</accession>
<dbReference type="GO" id="GO:0052693">
    <property type="term" value="F:epoxyqueuosine reductase activity"/>
    <property type="evidence" value="ECO:0007669"/>
    <property type="project" value="UniProtKB-EC"/>
</dbReference>
<feature type="active site" description="Proton donor" evidence="9">
    <location>
        <position position="132"/>
    </location>
</feature>
<evidence type="ECO:0000256" key="6">
    <source>
        <dbReference type="ARBA" id="ARBA00023002"/>
    </source>
</evidence>
<feature type="binding site" evidence="9">
    <location>
        <position position="56"/>
    </location>
    <ligand>
        <name>cob(II)alamin</name>
        <dbReference type="ChEBI" id="CHEBI:16304"/>
    </ligand>
</feature>
<dbReference type="EC" id="1.17.99.6" evidence="9"/>
<keyword evidence="4 9" id="KW-0479">Metal-binding</keyword>
<dbReference type="InterPro" id="IPR017900">
    <property type="entry name" value="4Fe4S_Fe_S_CS"/>
</dbReference>
<evidence type="ECO:0000313" key="12">
    <source>
        <dbReference type="Proteomes" id="UP000533637"/>
    </source>
</evidence>
<keyword evidence="8 9" id="KW-0411">Iron-sulfur</keyword>
<dbReference type="SUPFAM" id="SSF46548">
    <property type="entry name" value="alpha-helical ferredoxin"/>
    <property type="match status" value="1"/>
</dbReference>
<feature type="binding site" evidence="9">
    <location>
        <position position="221"/>
    </location>
    <ligand>
        <name>tRNA</name>
        <dbReference type="ChEBI" id="CHEBI:17843"/>
    </ligand>
</feature>
<keyword evidence="5 9" id="KW-0671">Queuosine biosynthesis</keyword>
<proteinExistence type="inferred from homology"/>
<feature type="domain" description="4Fe-4S ferredoxin-type" evidence="10">
    <location>
        <begin position="174"/>
        <end position="206"/>
    </location>
</feature>
<feature type="binding site" evidence="9">
    <location>
        <position position="167"/>
    </location>
    <ligand>
        <name>cob(II)alamin</name>
        <dbReference type="ChEBI" id="CHEBI:16304"/>
    </ligand>
</feature>
<comment type="function">
    <text evidence="9">Catalyzes the conversion of epoxyqueuosine (oQ) to queuosine (Q), which is a hypermodified base found in the wobble positions of tRNA(Asp), tRNA(Asn), tRNA(His) and tRNA(Tyr).</text>
</comment>
<sequence>MNLSVSIKKKAKELGFDACGIAEVSSADTEALFFDRWIAEGYHAGMKYMENYRDIRLNPAGLIEGARSVISVALNYYPAQKQSPDAPRISYYAYGKDYHIVLKDKLRQLWQYITEELLPSIEPAPEARAFTDSAPLLERYWAWKAGLGWIGKNTNLIIPGKGSFFFLGEIVTTLELDYDSPQENRCGDCRRCLDACPTGALESAGHLNANKCISYLTIEHKGDIPSELASRLGNRLYGCDTCQEVCPWNRFAVPTREEAFTPSPAFLSFKKEDLADFTREDYNRIFARSAVKRAKYEGLIRTITNKRRIINNKKDKP</sequence>
<feature type="binding site" evidence="9">
    <location>
        <position position="192"/>
    </location>
    <ligand>
        <name>[4Fe-4S] cluster</name>
        <dbReference type="ChEBI" id="CHEBI:49883"/>
        <label>1</label>
    </ligand>
</feature>
<feature type="binding site" evidence="9">
    <location>
        <position position="156"/>
    </location>
    <ligand>
        <name>cob(II)alamin</name>
        <dbReference type="ChEBI" id="CHEBI:16304"/>
    </ligand>
</feature>
<dbReference type="PANTHER" id="PTHR30002">
    <property type="entry name" value="EPOXYQUEUOSINE REDUCTASE"/>
    <property type="match status" value="1"/>
</dbReference>
<keyword evidence="3 9" id="KW-0819">tRNA processing</keyword>
<keyword evidence="9" id="KW-0846">Cobalamin</keyword>
<feature type="binding site" evidence="9">
    <location>
        <position position="242"/>
    </location>
    <ligand>
        <name>[4Fe-4S] cluster</name>
        <dbReference type="ChEBI" id="CHEBI:49883"/>
        <label>2</label>
    </ligand>
</feature>
<evidence type="ECO:0000256" key="1">
    <source>
        <dbReference type="ARBA" id="ARBA00022485"/>
    </source>
</evidence>
<evidence type="ECO:0000256" key="9">
    <source>
        <dbReference type="HAMAP-Rule" id="MF_00916"/>
    </source>
</evidence>
<comment type="caution">
    <text evidence="9">Lacks conserved residue(s) required for the propagation of feature annotation.</text>
</comment>
<keyword evidence="9" id="KW-0170">Cobalt</keyword>
<evidence type="ECO:0000256" key="8">
    <source>
        <dbReference type="ARBA" id="ARBA00023014"/>
    </source>
</evidence>
<feature type="binding site" evidence="9">
    <location>
        <position position="239"/>
    </location>
    <ligand>
        <name>[4Fe-4S] cluster</name>
        <dbReference type="ChEBI" id="CHEBI:49883"/>
        <label>2</label>
    </ligand>
</feature>
<comment type="caution">
    <text evidence="11">The sequence shown here is derived from an EMBL/GenBank/DDBJ whole genome shotgun (WGS) entry which is preliminary data.</text>
</comment>
<keyword evidence="12" id="KW-1185">Reference proteome</keyword>
<reference evidence="11 12" key="1">
    <citation type="submission" date="2020-08" db="EMBL/GenBank/DDBJ databases">
        <title>Genomic Encyclopedia of Type Strains, Phase IV (KMG-IV): sequencing the most valuable type-strain genomes for metagenomic binning, comparative biology and taxonomic classification.</title>
        <authorList>
            <person name="Goeker M."/>
        </authorList>
    </citation>
    <scope>NUCLEOTIDE SEQUENCE [LARGE SCALE GENOMIC DNA]</scope>
    <source>
        <strain evidence="11 12">DSM 102983</strain>
    </source>
</reference>
<keyword evidence="6 9" id="KW-0560">Oxidoreductase</keyword>
<comment type="catalytic activity">
    <reaction evidence="9">
        <text>epoxyqueuosine(34) in tRNA + AH2 = queuosine(34) in tRNA + A + H2O</text>
        <dbReference type="Rhea" id="RHEA:32159"/>
        <dbReference type="Rhea" id="RHEA-COMP:18571"/>
        <dbReference type="Rhea" id="RHEA-COMP:18582"/>
        <dbReference type="ChEBI" id="CHEBI:13193"/>
        <dbReference type="ChEBI" id="CHEBI:15377"/>
        <dbReference type="ChEBI" id="CHEBI:17499"/>
        <dbReference type="ChEBI" id="CHEBI:194431"/>
        <dbReference type="ChEBI" id="CHEBI:194443"/>
        <dbReference type="EC" id="1.17.99.6"/>
    </reaction>
</comment>
<feature type="binding site" evidence="9">
    <location>
        <position position="212"/>
    </location>
    <ligand>
        <name>[4Fe-4S] cluster</name>
        <dbReference type="ChEBI" id="CHEBI:49883"/>
        <label>2</label>
    </ligand>
</feature>
<dbReference type="EMBL" id="JACHOC010000003">
    <property type="protein sequence ID" value="MBB4622013.1"/>
    <property type="molecule type" value="Genomic_DNA"/>
</dbReference>
<dbReference type="InterPro" id="IPR013542">
    <property type="entry name" value="QueG_DUF1730"/>
</dbReference>
<dbReference type="Pfam" id="PF13484">
    <property type="entry name" value="Fer4_16"/>
    <property type="match status" value="1"/>
</dbReference>
<protein>
    <recommendedName>
        <fullName evidence="9">Epoxyqueuosine reductase</fullName>
        <ecNumber evidence="9">1.17.99.6</ecNumber>
    </recommendedName>
    <alternativeName>
        <fullName evidence="9">Queuosine biosynthesis protein QueG</fullName>
    </alternativeName>
</protein>
<evidence type="ECO:0000256" key="2">
    <source>
        <dbReference type="ARBA" id="ARBA00022490"/>
    </source>
</evidence>
<comment type="subunit">
    <text evidence="9">Monomer.</text>
</comment>
<evidence type="ECO:0000256" key="5">
    <source>
        <dbReference type="ARBA" id="ARBA00022785"/>
    </source>
</evidence>
<evidence type="ECO:0000313" key="11">
    <source>
        <dbReference type="EMBL" id="MBB4622013.1"/>
    </source>
</evidence>
<comment type="subcellular location">
    <subcellularLocation>
        <location evidence="9">Cytoplasm</location>
    </subcellularLocation>
</comment>
<keyword evidence="7 9" id="KW-0408">Iron</keyword>
<gene>
    <name evidence="9" type="primary">queG</name>
    <name evidence="11" type="ORF">GGQ57_001910</name>
</gene>
<feature type="binding site" evidence="9">
    <location>
        <begin position="239"/>
        <end position="240"/>
    </location>
    <ligand>
        <name>cob(II)alamin</name>
        <dbReference type="ChEBI" id="CHEBI:16304"/>
    </ligand>
</feature>
<feature type="binding site" evidence="9">
    <location>
        <position position="153"/>
    </location>
    <ligand>
        <name>cob(II)alamin</name>
        <dbReference type="ChEBI" id="CHEBI:16304"/>
    </ligand>
</feature>
<comment type="similarity">
    <text evidence="9">Belongs to the QueG family.</text>
</comment>
<comment type="cofactor">
    <cofactor evidence="9">
        <name>[4Fe-4S] cluster</name>
        <dbReference type="ChEBI" id="CHEBI:49883"/>
    </cofactor>
    <text evidence="9">Binds 2 [4Fe-4S] clusters per monomer.</text>
</comment>
<evidence type="ECO:0000256" key="3">
    <source>
        <dbReference type="ARBA" id="ARBA00022694"/>
    </source>
</evidence>
<name>A0ABR6KKX8_9BACT</name>
<comment type="cofactor">
    <cofactor evidence="9">
        <name>cob(II)alamin</name>
        <dbReference type="ChEBI" id="CHEBI:16304"/>
    </cofactor>
</comment>
<comment type="pathway">
    <text evidence="9">tRNA modification; tRNA-queuosine biosynthesis.</text>
</comment>
<dbReference type="Proteomes" id="UP000533637">
    <property type="component" value="Unassembled WGS sequence"/>
</dbReference>
<feature type="binding site" evidence="9">
    <location>
        <position position="189"/>
    </location>
    <ligand>
        <name>[4Fe-4S] cluster</name>
        <dbReference type="ChEBI" id="CHEBI:49883"/>
        <label>1</label>
    </ligand>
</feature>
<dbReference type="RefSeq" id="WP_183670366.1">
    <property type="nucleotide sequence ID" value="NZ_BMPB01000001.1"/>
</dbReference>
<feature type="binding site" evidence="9">
    <location>
        <position position="246"/>
    </location>
    <ligand>
        <name>[4Fe-4S] cluster</name>
        <dbReference type="ChEBI" id="CHEBI:49883"/>
        <label>1</label>
    </ligand>
</feature>
<organism evidence="11 12">
    <name type="scientific">Parabacteroides faecis</name>
    <dbReference type="NCBI Taxonomy" id="1217282"/>
    <lineage>
        <taxon>Bacteria</taxon>
        <taxon>Pseudomonadati</taxon>
        <taxon>Bacteroidota</taxon>
        <taxon>Bacteroidia</taxon>
        <taxon>Bacteroidales</taxon>
        <taxon>Tannerellaceae</taxon>
        <taxon>Parabacteroides</taxon>
    </lineage>
</organism>
<dbReference type="Gene3D" id="3.30.70.20">
    <property type="match status" value="1"/>
</dbReference>
<keyword evidence="2 9" id="KW-0963">Cytoplasm</keyword>
<evidence type="ECO:0000256" key="7">
    <source>
        <dbReference type="ARBA" id="ARBA00023004"/>
    </source>
</evidence>
<feature type="binding site" evidence="9">
    <location>
        <position position="132"/>
    </location>
    <ligand>
        <name>cob(II)alamin</name>
        <dbReference type="ChEBI" id="CHEBI:16304"/>
    </ligand>
</feature>
<feature type="binding site" evidence="9">
    <location>
        <position position="214"/>
    </location>
    <ligand>
        <name>cob(II)alamin</name>
        <dbReference type="ChEBI" id="CHEBI:16304"/>
    </ligand>
</feature>
<dbReference type="InterPro" id="IPR004453">
    <property type="entry name" value="QueG"/>
</dbReference>
<evidence type="ECO:0000256" key="4">
    <source>
        <dbReference type="ARBA" id="ARBA00022723"/>
    </source>
</evidence>
<dbReference type="PROSITE" id="PS00198">
    <property type="entry name" value="4FE4S_FER_1"/>
    <property type="match status" value="1"/>
</dbReference>
<dbReference type="Pfam" id="PF08331">
    <property type="entry name" value="QueG_DUF1730"/>
    <property type="match status" value="1"/>
</dbReference>
<dbReference type="HAMAP" id="MF_00916">
    <property type="entry name" value="QueG"/>
    <property type="match status" value="1"/>
</dbReference>
<dbReference type="PROSITE" id="PS51379">
    <property type="entry name" value="4FE4S_FER_2"/>
    <property type="match status" value="1"/>
</dbReference>